<dbReference type="SUPFAM" id="SSF52499">
    <property type="entry name" value="Isochorismatase-like hydrolases"/>
    <property type="match status" value="1"/>
</dbReference>
<dbReference type="InterPro" id="IPR000868">
    <property type="entry name" value="Isochorismatase-like_dom"/>
</dbReference>
<name>A0A2W2ABV9_9BACT</name>
<gene>
    <name evidence="2" type="ORF">DN068_12790</name>
</gene>
<protein>
    <submittedName>
        <fullName evidence="2">Hydrolase</fullName>
    </submittedName>
</protein>
<dbReference type="GO" id="GO:0016787">
    <property type="term" value="F:hydrolase activity"/>
    <property type="evidence" value="ECO:0007669"/>
    <property type="project" value="UniProtKB-KW"/>
</dbReference>
<comment type="caution">
    <text evidence="2">The sequence shown here is derived from an EMBL/GenBank/DDBJ whole genome shotgun (WGS) entry which is preliminary data.</text>
</comment>
<dbReference type="PANTHER" id="PTHR43559:SF1">
    <property type="entry name" value="HYDROLASE"/>
    <property type="match status" value="1"/>
</dbReference>
<dbReference type="InterPro" id="IPR053152">
    <property type="entry name" value="Hydrolase_YcaC-like"/>
</dbReference>
<reference evidence="2 3" key="1">
    <citation type="submission" date="2018-06" db="EMBL/GenBank/DDBJ databases">
        <title>Mucibacter soli gen. nov., sp. nov., a new member of the family Chitinophagaceae producing mucin.</title>
        <authorList>
            <person name="Kim M.-K."/>
            <person name="Park S."/>
            <person name="Kim T.-S."/>
            <person name="Joung Y."/>
            <person name="Han J.-H."/>
            <person name="Kim S.B."/>
        </authorList>
    </citation>
    <scope>NUCLEOTIDE SEQUENCE [LARGE SCALE GENOMIC DNA]</scope>
    <source>
        <strain evidence="2 3">R1-15</strain>
    </source>
</reference>
<evidence type="ECO:0000313" key="3">
    <source>
        <dbReference type="Proteomes" id="UP000248745"/>
    </source>
</evidence>
<organism evidence="2 3">
    <name type="scientific">Taibaiella soli</name>
    <dbReference type="NCBI Taxonomy" id="1649169"/>
    <lineage>
        <taxon>Bacteria</taxon>
        <taxon>Pseudomonadati</taxon>
        <taxon>Bacteroidota</taxon>
        <taxon>Chitinophagia</taxon>
        <taxon>Chitinophagales</taxon>
        <taxon>Chitinophagaceae</taxon>
        <taxon>Taibaiella</taxon>
    </lineage>
</organism>
<dbReference type="Proteomes" id="UP000248745">
    <property type="component" value="Unassembled WGS sequence"/>
</dbReference>
<dbReference type="OrthoDB" id="9789777at2"/>
<sequence>MSSAPIRDPKTDHLLTPANAAMTIIDYQPVQVNSINSMNRAELIDKIVVAAELVSGFKIPIVLSTVNVATGINQPTIPRLANVLKDLPVYDRTSINAWEDKEYNDAIKATGRKKLIIAALWTEACLTFPSIDALREGYDVYVLADAVGGTSVVAHEMALRRIEQAGAKMISIAQLACELQRDWARKETAGIMVNALKHDGAFLNM</sequence>
<dbReference type="Pfam" id="PF00857">
    <property type="entry name" value="Isochorismatase"/>
    <property type="match status" value="1"/>
</dbReference>
<keyword evidence="3" id="KW-1185">Reference proteome</keyword>
<dbReference type="RefSeq" id="WP_110999322.1">
    <property type="nucleotide sequence ID" value="NZ_QKTW01000017.1"/>
</dbReference>
<keyword evidence="2" id="KW-0378">Hydrolase</keyword>
<dbReference type="PANTHER" id="PTHR43559">
    <property type="entry name" value="HYDROLASE YCAC-RELATED"/>
    <property type="match status" value="1"/>
</dbReference>
<dbReference type="AlphaFoldDB" id="A0A2W2ABV9"/>
<dbReference type="Gene3D" id="3.40.50.850">
    <property type="entry name" value="Isochorismatase-like"/>
    <property type="match status" value="1"/>
</dbReference>
<evidence type="ECO:0000313" key="2">
    <source>
        <dbReference type="EMBL" id="PZF72771.1"/>
    </source>
</evidence>
<proteinExistence type="predicted"/>
<dbReference type="InterPro" id="IPR036380">
    <property type="entry name" value="Isochorismatase-like_sf"/>
</dbReference>
<evidence type="ECO:0000259" key="1">
    <source>
        <dbReference type="Pfam" id="PF00857"/>
    </source>
</evidence>
<feature type="domain" description="Isochorismatase-like" evidence="1">
    <location>
        <begin position="21"/>
        <end position="174"/>
    </location>
</feature>
<dbReference type="EMBL" id="QKTW01000017">
    <property type="protein sequence ID" value="PZF72771.1"/>
    <property type="molecule type" value="Genomic_DNA"/>
</dbReference>
<accession>A0A2W2ABV9</accession>